<organism evidence="1 2">
    <name type="scientific">Phytopseudomonas flavescens</name>
    <dbReference type="NCBI Taxonomy" id="29435"/>
    <lineage>
        <taxon>Bacteria</taxon>
        <taxon>Pseudomonadati</taxon>
        <taxon>Pseudomonadota</taxon>
        <taxon>Gammaproteobacteria</taxon>
        <taxon>Pseudomonadales</taxon>
        <taxon>Pseudomonadaceae</taxon>
        <taxon>Phytopseudomonas</taxon>
    </lineage>
</organism>
<evidence type="ECO:0000313" key="1">
    <source>
        <dbReference type="EMBL" id="SDG85570.1"/>
    </source>
</evidence>
<dbReference type="Proteomes" id="UP000198606">
    <property type="component" value="Unassembled WGS sequence"/>
</dbReference>
<proteinExistence type="predicted"/>
<evidence type="ECO:0000313" key="2">
    <source>
        <dbReference type="Proteomes" id="UP000198606"/>
    </source>
</evidence>
<reference evidence="1 2" key="1">
    <citation type="submission" date="2016-10" db="EMBL/GenBank/DDBJ databases">
        <authorList>
            <person name="de Groot N.N."/>
        </authorList>
    </citation>
    <scope>NUCLEOTIDE SEQUENCE [LARGE SCALE GENOMIC DNA]</scope>
    <source>
        <strain evidence="1 2">LMG 18387</strain>
    </source>
</reference>
<dbReference type="EMBL" id="FNDG01000001">
    <property type="protein sequence ID" value="SDG85570.1"/>
    <property type="molecule type" value="Genomic_DNA"/>
</dbReference>
<accession>A0A1G7XPJ9</accession>
<name>A0A1G7XPJ9_9GAMM</name>
<gene>
    <name evidence="1" type="ORF">SAMN05216588_101200</name>
</gene>
<sequence>MLGSICLYGAYLSDTISAINKGNRDYFKFSMTYTITGLITAIGFCQQIGSYTAESDFANLPKNFAVLLEKKPDSTKNVYLVSKVDGKFLVLTKWQHSAFFTLNDSLDAYIIQPSNTKAFTP</sequence>
<protein>
    <submittedName>
        <fullName evidence="1">Uncharacterized protein</fullName>
    </submittedName>
</protein>
<dbReference type="AlphaFoldDB" id="A0A1G7XPJ9"/>